<dbReference type="RefSeq" id="WP_012035035.1">
    <property type="nucleotide sequence ID" value="NC_009464.1"/>
</dbReference>
<dbReference type="Gene3D" id="3.40.30.10">
    <property type="entry name" value="Glutaredoxin"/>
    <property type="match status" value="1"/>
</dbReference>
<dbReference type="OrthoDB" id="73564at2157"/>
<dbReference type="EMBL" id="AM114193">
    <property type="protein sequence ID" value="CAJ37547.1"/>
    <property type="molecule type" value="Genomic_DNA"/>
</dbReference>
<name>Q0W246_METAR</name>
<dbReference type="InterPro" id="IPR002109">
    <property type="entry name" value="Glutaredoxin"/>
</dbReference>
<dbReference type="InterPro" id="IPR011767">
    <property type="entry name" value="GLR_AS"/>
</dbReference>
<dbReference type="PROSITE" id="PS00195">
    <property type="entry name" value="GLUTAREDOXIN_1"/>
    <property type="match status" value="1"/>
</dbReference>
<sequence>MSMEHVPGRKNGEVVLYALSTCVWCGKTRELLTELGVEYSYVYVDLLSGAEFDRTVAEMARWNKSRSFPTLVINNSKVIVGFREDEIREVLA</sequence>
<accession>Q0W246</accession>
<proteinExistence type="predicted"/>
<keyword evidence="3" id="KW-1185">Reference proteome</keyword>
<protein>
    <submittedName>
        <fullName evidence="2">Glutaredoxin-like protein</fullName>
    </submittedName>
</protein>
<dbReference type="Proteomes" id="UP000000663">
    <property type="component" value="Chromosome"/>
</dbReference>
<dbReference type="CDD" id="cd02976">
    <property type="entry name" value="NrdH"/>
    <property type="match status" value="1"/>
</dbReference>
<dbReference type="AlphaFoldDB" id="Q0W246"/>
<feature type="domain" description="Glutaredoxin" evidence="1">
    <location>
        <begin position="14"/>
        <end position="76"/>
    </location>
</feature>
<dbReference type="STRING" id="351160.RCIX2470"/>
<evidence type="ECO:0000313" key="3">
    <source>
        <dbReference type="Proteomes" id="UP000000663"/>
    </source>
</evidence>
<dbReference type="KEGG" id="rci:RCIX2470"/>
<evidence type="ECO:0000313" key="2">
    <source>
        <dbReference type="EMBL" id="CAJ37547.1"/>
    </source>
</evidence>
<gene>
    <name evidence="2" type="ORF">RCIX2470</name>
</gene>
<dbReference type="InterPro" id="IPR036249">
    <property type="entry name" value="Thioredoxin-like_sf"/>
</dbReference>
<organism evidence="2 3">
    <name type="scientific">Methanocella arvoryzae (strain DSM 22066 / NBRC 105507 / MRE50)</name>
    <dbReference type="NCBI Taxonomy" id="351160"/>
    <lineage>
        <taxon>Archaea</taxon>
        <taxon>Methanobacteriati</taxon>
        <taxon>Methanobacteriota</taxon>
        <taxon>Stenosarchaea group</taxon>
        <taxon>Methanomicrobia</taxon>
        <taxon>Methanocellales</taxon>
        <taxon>Methanocellaceae</taxon>
        <taxon>Methanocella</taxon>
    </lineage>
</organism>
<dbReference type="GeneID" id="5144652"/>
<reference evidence="2 3" key="1">
    <citation type="journal article" date="2006" name="Science">
        <title>Genome of rice cluster I archaea -- the key methane producers in the rice rhizosphere.</title>
        <authorList>
            <person name="Erkel C."/>
            <person name="Kube M."/>
            <person name="Reinhardt R."/>
            <person name="Liesack W."/>
        </authorList>
    </citation>
    <scope>NUCLEOTIDE SEQUENCE [LARGE SCALE GENOMIC DNA]</scope>
    <source>
        <strain evidence="3">DSM 22066 / NBRC 105507 / MRE50</strain>
    </source>
</reference>
<dbReference type="PROSITE" id="PS51354">
    <property type="entry name" value="GLUTAREDOXIN_2"/>
    <property type="match status" value="1"/>
</dbReference>
<dbReference type="eggNOG" id="arCOG02606">
    <property type="taxonomic scope" value="Archaea"/>
</dbReference>
<dbReference type="SUPFAM" id="SSF52833">
    <property type="entry name" value="Thioredoxin-like"/>
    <property type="match status" value="1"/>
</dbReference>
<evidence type="ECO:0000259" key="1">
    <source>
        <dbReference type="Pfam" id="PF00462"/>
    </source>
</evidence>
<dbReference type="Pfam" id="PF00462">
    <property type="entry name" value="Glutaredoxin"/>
    <property type="match status" value="1"/>
</dbReference>